<proteinExistence type="predicted"/>
<dbReference type="GeneID" id="14920518"/>
<reference evidence="1 2" key="1">
    <citation type="journal article" date="2013" name="Genome Biol.">
        <title>Genome of Acanthamoeba castellanii highlights extensive lateral gene transfer and early evolution of tyrosine kinase signaling.</title>
        <authorList>
            <person name="Clarke M."/>
            <person name="Lohan A.J."/>
            <person name="Liu B."/>
            <person name="Lagkouvardos I."/>
            <person name="Roy S."/>
            <person name="Zafar N."/>
            <person name="Bertelli C."/>
            <person name="Schilde C."/>
            <person name="Kianianmomeni A."/>
            <person name="Burglin T.R."/>
            <person name="Frech C."/>
            <person name="Turcotte B."/>
            <person name="Kopec K.O."/>
            <person name="Synnott J.M."/>
            <person name="Choo C."/>
            <person name="Paponov I."/>
            <person name="Finkler A."/>
            <person name="Soon Heng Tan C."/>
            <person name="Hutchins A.P."/>
            <person name="Weinmeier T."/>
            <person name="Rattei T."/>
            <person name="Chu J.S."/>
            <person name="Gimenez G."/>
            <person name="Irimia M."/>
            <person name="Rigden D.J."/>
            <person name="Fitzpatrick D.A."/>
            <person name="Lorenzo-Morales J."/>
            <person name="Bateman A."/>
            <person name="Chiu C.H."/>
            <person name="Tang P."/>
            <person name="Hegemann P."/>
            <person name="Fromm H."/>
            <person name="Raoult D."/>
            <person name="Greub G."/>
            <person name="Miranda-Saavedra D."/>
            <person name="Chen N."/>
            <person name="Nash P."/>
            <person name="Ginger M.L."/>
            <person name="Horn M."/>
            <person name="Schaap P."/>
            <person name="Caler L."/>
            <person name="Loftus B."/>
        </authorList>
    </citation>
    <scope>NUCLEOTIDE SEQUENCE [LARGE SCALE GENOMIC DNA]</scope>
    <source>
        <strain evidence="1 2">Neff</strain>
    </source>
</reference>
<organism evidence="1 2">
    <name type="scientific">Acanthamoeba castellanii (strain ATCC 30010 / Neff)</name>
    <dbReference type="NCBI Taxonomy" id="1257118"/>
    <lineage>
        <taxon>Eukaryota</taxon>
        <taxon>Amoebozoa</taxon>
        <taxon>Discosea</taxon>
        <taxon>Longamoebia</taxon>
        <taxon>Centramoebida</taxon>
        <taxon>Acanthamoebidae</taxon>
        <taxon>Acanthamoeba</taxon>
    </lineage>
</organism>
<keyword evidence="2" id="KW-1185">Reference proteome</keyword>
<dbReference type="Proteomes" id="UP000011083">
    <property type="component" value="Unassembled WGS sequence"/>
</dbReference>
<accession>L8H5G8</accession>
<dbReference type="AlphaFoldDB" id="L8H5G8"/>
<dbReference type="KEGG" id="acan:ACA1_199750"/>
<dbReference type="RefSeq" id="XP_004341783.1">
    <property type="nucleotide sequence ID" value="XM_004341735.1"/>
</dbReference>
<dbReference type="VEuPathDB" id="AmoebaDB:ACA1_199750"/>
<evidence type="ECO:0000313" key="2">
    <source>
        <dbReference type="Proteomes" id="UP000011083"/>
    </source>
</evidence>
<sequence>MSWTSWLSSGDSSARARNLTGAHIRWAAVTNHPQIAPYFSAAFRKDKATYAAMSCEADLVALAECEYKNPHDDGKCEPYRLRSLLCMESVVNPARAEQFTTCLRTAGNPSAVQAKCMPIFEDVLKDLEKASEDAPLPLTPQEKQVVQECDQPDKGEEARMEEGMACFIPRVCASPYGSFHSCVEANGGDIDKCVPEGQQVMECWGDFCVRMYRDQNVETAADH</sequence>
<name>L8H5G8_ACACF</name>
<evidence type="ECO:0000313" key="1">
    <source>
        <dbReference type="EMBL" id="ELR19691.1"/>
    </source>
</evidence>
<gene>
    <name evidence="1" type="ORF">ACA1_199750</name>
</gene>
<dbReference type="EMBL" id="KB007932">
    <property type="protein sequence ID" value="ELR19691.1"/>
    <property type="molecule type" value="Genomic_DNA"/>
</dbReference>
<protein>
    <submittedName>
        <fullName evidence="1">Uncharacterized protein</fullName>
    </submittedName>
</protein>